<organism evidence="1 2">
    <name type="scientific">Brachionus plicatilis</name>
    <name type="common">Marine rotifer</name>
    <name type="synonym">Brachionus muelleri</name>
    <dbReference type="NCBI Taxonomy" id="10195"/>
    <lineage>
        <taxon>Eukaryota</taxon>
        <taxon>Metazoa</taxon>
        <taxon>Spiralia</taxon>
        <taxon>Gnathifera</taxon>
        <taxon>Rotifera</taxon>
        <taxon>Eurotatoria</taxon>
        <taxon>Monogononta</taxon>
        <taxon>Pseudotrocha</taxon>
        <taxon>Ploima</taxon>
        <taxon>Brachionidae</taxon>
        <taxon>Brachionus</taxon>
    </lineage>
</organism>
<comment type="caution">
    <text evidence="1">The sequence shown here is derived from an EMBL/GenBank/DDBJ whole genome shotgun (WGS) entry which is preliminary data.</text>
</comment>
<accession>A0A3M7SH15</accession>
<evidence type="ECO:0000313" key="1">
    <source>
        <dbReference type="EMBL" id="RNA35083.1"/>
    </source>
</evidence>
<evidence type="ECO:0000313" key="2">
    <source>
        <dbReference type="Proteomes" id="UP000276133"/>
    </source>
</evidence>
<sequence length="63" mass="7422">INDNIKIKKESKSSFKNLSQKGDLSKGCYRCQKEDEENWNFFLSDPKELNEKLFQYSETTLAI</sequence>
<dbReference type="Proteomes" id="UP000276133">
    <property type="component" value="Unassembled WGS sequence"/>
</dbReference>
<feature type="non-terminal residue" evidence="1">
    <location>
        <position position="1"/>
    </location>
</feature>
<dbReference type="EMBL" id="REGN01001374">
    <property type="protein sequence ID" value="RNA35083.1"/>
    <property type="molecule type" value="Genomic_DNA"/>
</dbReference>
<gene>
    <name evidence="1" type="ORF">BpHYR1_011707</name>
</gene>
<dbReference type="AlphaFoldDB" id="A0A3M7SH15"/>
<keyword evidence="2" id="KW-1185">Reference proteome</keyword>
<name>A0A3M7SH15_BRAPC</name>
<protein>
    <submittedName>
        <fullName evidence="1">Uncharacterized protein</fullName>
    </submittedName>
</protein>
<proteinExistence type="predicted"/>
<reference evidence="1 2" key="1">
    <citation type="journal article" date="2018" name="Sci. Rep.">
        <title>Genomic signatures of local adaptation to the degree of environmental predictability in rotifers.</title>
        <authorList>
            <person name="Franch-Gras L."/>
            <person name="Hahn C."/>
            <person name="Garcia-Roger E.M."/>
            <person name="Carmona M.J."/>
            <person name="Serra M."/>
            <person name="Gomez A."/>
        </authorList>
    </citation>
    <scope>NUCLEOTIDE SEQUENCE [LARGE SCALE GENOMIC DNA]</scope>
    <source>
        <strain evidence="1">HYR1</strain>
    </source>
</reference>